<organism evidence="2 3">
    <name type="scientific">Laodelphax striatellus</name>
    <name type="common">Small brown planthopper</name>
    <name type="synonym">Delphax striatella</name>
    <dbReference type="NCBI Taxonomy" id="195883"/>
    <lineage>
        <taxon>Eukaryota</taxon>
        <taxon>Metazoa</taxon>
        <taxon>Ecdysozoa</taxon>
        <taxon>Arthropoda</taxon>
        <taxon>Hexapoda</taxon>
        <taxon>Insecta</taxon>
        <taxon>Pterygota</taxon>
        <taxon>Neoptera</taxon>
        <taxon>Paraneoptera</taxon>
        <taxon>Hemiptera</taxon>
        <taxon>Auchenorrhyncha</taxon>
        <taxon>Fulgoroidea</taxon>
        <taxon>Delphacidae</taxon>
        <taxon>Criomorphinae</taxon>
        <taxon>Laodelphax</taxon>
    </lineage>
</organism>
<evidence type="ECO:0000313" key="3">
    <source>
        <dbReference type="Proteomes" id="UP000291343"/>
    </source>
</evidence>
<accession>A0A482WRY6</accession>
<dbReference type="Proteomes" id="UP000291343">
    <property type="component" value="Unassembled WGS sequence"/>
</dbReference>
<dbReference type="EMBL" id="QKKF02026488">
    <property type="protein sequence ID" value="RZF36337.1"/>
    <property type="molecule type" value="Genomic_DNA"/>
</dbReference>
<evidence type="ECO:0000313" key="2">
    <source>
        <dbReference type="EMBL" id="RZF36337.1"/>
    </source>
</evidence>
<feature type="compositionally biased region" description="Basic and acidic residues" evidence="1">
    <location>
        <begin position="117"/>
        <end position="143"/>
    </location>
</feature>
<sequence>MGQSPSHEVVKITEEAQLKLLGNAPTATCSEPLQCELEKQDIEGLDKLAQMDDENTKKLGLTTEKFYEYYNSLKQMSSVLEILDVPVFEDERAEIMKSFENDEEEEEEEEDAEEKDGEEKDKEEKDKERKEEDTGKYERREKALNNYSESVKEALDKIVRKAKTKPEELPVETNAKKKK</sequence>
<feature type="compositionally biased region" description="Acidic residues" evidence="1">
    <location>
        <begin position="101"/>
        <end position="116"/>
    </location>
</feature>
<keyword evidence="3" id="KW-1185">Reference proteome</keyword>
<feature type="region of interest" description="Disordered" evidence="1">
    <location>
        <begin position="94"/>
        <end position="148"/>
    </location>
</feature>
<proteinExistence type="predicted"/>
<gene>
    <name evidence="2" type="ORF">LSTR_LSTR014467</name>
</gene>
<dbReference type="InParanoid" id="A0A482WRY6"/>
<reference evidence="2 3" key="1">
    <citation type="journal article" date="2017" name="Gigascience">
        <title>Genome sequence of the small brown planthopper, Laodelphax striatellus.</title>
        <authorList>
            <person name="Zhu J."/>
            <person name="Jiang F."/>
            <person name="Wang X."/>
            <person name="Yang P."/>
            <person name="Bao Y."/>
            <person name="Zhao W."/>
            <person name="Wang W."/>
            <person name="Lu H."/>
            <person name="Wang Q."/>
            <person name="Cui N."/>
            <person name="Li J."/>
            <person name="Chen X."/>
            <person name="Luo L."/>
            <person name="Yu J."/>
            <person name="Kang L."/>
            <person name="Cui F."/>
        </authorList>
    </citation>
    <scope>NUCLEOTIDE SEQUENCE [LARGE SCALE GENOMIC DNA]</scope>
    <source>
        <strain evidence="2">Lst14</strain>
    </source>
</reference>
<protein>
    <submittedName>
        <fullName evidence="2">Uncharacterized protein</fullName>
    </submittedName>
</protein>
<dbReference type="AlphaFoldDB" id="A0A482WRY6"/>
<name>A0A482WRY6_LAOST</name>
<comment type="caution">
    <text evidence="2">The sequence shown here is derived from an EMBL/GenBank/DDBJ whole genome shotgun (WGS) entry which is preliminary data.</text>
</comment>
<evidence type="ECO:0000256" key="1">
    <source>
        <dbReference type="SAM" id="MobiDB-lite"/>
    </source>
</evidence>